<feature type="transmembrane region" description="Helical" evidence="13">
    <location>
        <begin position="280"/>
        <end position="301"/>
    </location>
</feature>
<comment type="subcellular location">
    <subcellularLocation>
        <location evidence="2 13">Cell membrane</location>
        <topology evidence="2 13">Multi-pass membrane protein</topology>
    </subcellularLocation>
</comment>
<evidence type="ECO:0000256" key="9">
    <source>
        <dbReference type="ARBA" id="ARBA00023136"/>
    </source>
</evidence>
<dbReference type="Ensembl" id="ENSRNOT00000137737.1">
    <property type="protein sequence ID" value="ENSRNOP00000109524.1"/>
    <property type="gene ID" value="ENSRNOG00000075592.1"/>
</dbReference>
<proteinExistence type="inferred from homology"/>
<evidence type="ECO:0000259" key="14">
    <source>
        <dbReference type="PROSITE" id="PS50262"/>
    </source>
</evidence>
<dbReference type="PANTHER" id="PTHR24062">
    <property type="entry name" value="VOMERONASAL TYPE-1 RECEPTOR"/>
    <property type="match status" value="1"/>
</dbReference>
<keyword evidence="7 13" id="KW-1133">Transmembrane helix</keyword>
<evidence type="ECO:0000313" key="15">
    <source>
        <dbReference type="Ensembl" id="ENSRNOP00000109524.1"/>
    </source>
</evidence>
<keyword evidence="5 13" id="KW-0589">Pheromone response</keyword>
<protein>
    <recommendedName>
        <fullName evidence="13">Vomeronasal type-1 receptor</fullName>
    </recommendedName>
</protein>
<keyword evidence="16" id="KW-1185">Reference proteome</keyword>
<keyword evidence="11 13" id="KW-0675">Receptor</keyword>
<dbReference type="GeneID" id="494297"/>
<evidence type="ECO:0000256" key="11">
    <source>
        <dbReference type="ARBA" id="ARBA00023170"/>
    </source>
</evidence>
<evidence type="ECO:0000256" key="13">
    <source>
        <dbReference type="RuleBase" id="RU364061"/>
    </source>
</evidence>
<reference evidence="15" key="2">
    <citation type="submission" date="2025-08" db="UniProtKB">
        <authorList>
            <consortium name="Ensembl"/>
        </authorList>
    </citation>
    <scope>IDENTIFICATION</scope>
    <source>
        <strain evidence="15">Brown Norway</strain>
    </source>
</reference>
<evidence type="ECO:0000256" key="10">
    <source>
        <dbReference type="ARBA" id="ARBA00023157"/>
    </source>
</evidence>
<dbReference type="Proteomes" id="UP000002494">
    <property type="component" value="Chromosome 1"/>
</dbReference>
<evidence type="ECO:0000256" key="7">
    <source>
        <dbReference type="ARBA" id="ARBA00022989"/>
    </source>
</evidence>
<evidence type="ECO:0000256" key="2">
    <source>
        <dbReference type="ARBA" id="ARBA00004651"/>
    </source>
</evidence>
<accession>A0ABK0LFH1</accession>
<comment type="function">
    <text evidence="1">Putative pheromone receptor implicated in the regulation of social as well as reproductive behavior.</text>
</comment>
<reference evidence="15" key="1">
    <citation type="submission" date="2024-01" db="EMBL/GenBank/DDBJ databases">
        <title>GRCr8: a new rat reference genome assembly contstructed from accurate long reads and long range scaffolding.</title>
        <authorList>
            <person name="Doris P.A."/>
            <person name="Kalbfleisch T."/>
            <person name="Li K."/>
            <person name="Howe K."/>
            <person name="Wood J."/>
        </authorList>
    </citation>
    <scope>NUCLEOTIDE SEQUENCE [LARGE SCALE GENOMIC DNA]</scope>
    <source>
        <strain evidence="15">Brown Norway</strain>
    </source>
</reference>
<name>A0ABK0LFH1_RAT</name>
<keyword evidence="10" id="KW-1015">Disulfide bond</keyword>
<feature type="transmembrane region" description="Helical" evidence="13">
    <location>
        <begin position="235"/>
        <end position="260"/>
    </location>
</feature>
<dbReference type="InterPro" id="IPR017452">
    <property type="entry name" value="GPCR_Rhodpsn_7TM"/>
</dbReference>
<dbReference type="GeneTree" id="ENSGT00960000186612"/>
<evidence type="ECO:0000256" key="4">
    <source>
        <dbReference type="ARBA" id="ARBA00022475"/>
    </source>
</evidence>
<evidence type="ECO:0000256" key="5">
    <source>
        <dbReference type="ARBA" id="ARBA00022507"/>
    </source>
</evidence>
<reference evidence="15" key="3">
    <citation type="submission" date="2025-09" db="UniProtKB">
        <authorList>
            <consortium name="Ensembl"/>
        </authorList>
    </citation>
    <scope>IDENTIFICATION</scope>
    <source>
        <strain evidence="15">Brown Norway</strain>
    </source>
</reference>
<sequence length="305" mass="34757">MDFWNLAVKIIFLSQTTIGILGNFFLLIHYLFYCTEHALKPTDLILMHLMASNVLIVLSKGMPQTLAAFGLKNFLNDFGCRLILYIQRVGRSVSISTTCLLSVFQAISISNRESCCENQKLKAAKYIGCSISSLWVMSKSINFIFFVYILVKSNSKKTTRNRDYKYCSTGGGDDINAVLYTALVVCPEIFFSVLIAWSSVSMIVILYRHKQRTQHIHSCPVSSKNSPENQATKKILVLVCTFLAFYTLSSVLQGCIALLYNHSWWLVNVTRFTSLCFPSFGHFVLMSHYSFMPRFSLIWIWNKIS</sequence>
<feature type="transmembrane region" description="Helical" evidence="13">
    <location>
        <begin position="126"/>
        <end position="151"/>
    </location>
</feature>
<dbReference type="PRINTS" id="PR01534">
    <property type="entry name" value="VOMERONASL1R"/>
</dbReference>
<keyword evidence="6 13" id="KW-0812">Transmembrane</keyword>
<dbReference type="PROSITE" id="PS50262">
    <property type="entry name" value="G_PROTEIN_RECEP_F1_2"/>
    <property type="match status" value="1"/>
</dbReference>
<evidence type="ECO:0000256" key="1">
    <source>
        <dbReference type="ARBA" id="ARBA00002233"/>
    </source>
</evidence>
<dbReference type="SUPFAM" id="SSF81321">
    <property type="entry name" value="Family A G protein-coupled receptor-like"/>
    <property type="match status" value="1"/>
</dbReference>
<evidence type="ECO:0000313" key="16">
    <source>
        <dbReference type="Proteomes" id="UP000002494"/>
    </source>
</evidence>
<dbReference type="RefSeq" id="NP_001008952.1">
    <property type="nucleotide sequence ID" value="NM_001008952.1"/>
</dbReference>
<feature type="transmembrane region" description="Helical" evidence="13">
    <location>
        <begin position="6"/>
        <end position="32"/>
    </location>
</feature>
<evidence type="ECO:0000256" key="6">
    <source>
        <dbReference type="ARBA" id="ARBA00022692"/>
    </source>
</evidence>
<dbReference type="InterPro" id="IPR004072">
    <property type="entry name" value="Vmron_rcpt_1"/>
</dbReference>
<gene>
    <name evidence="15" type="primary">Vom1r27</name>
</gene>
<organism evidence="15 16">
    <name type="scientific">Rattus norvegicus</name>
    <name type="common">Rat</name>
    <dbReference type="NCBI Taxonomy" id="10116"/>
    <lineage>
        <taxon>Eukaryota</taxon>
        <taxon>Metazoa</taxon>
        <taxon>Chordata</taxon>
        <taxon>Craniata</taxon>
        <taxon>Vertebrata</taxon>
        <taxon>Euteleostomi</taxon>
        <taxon>Mammalia</taxon>
        <taxon>Eutheria</taxon>
        <taxon>Euarchontoglires</taxon>
        <taxon>Glires</taxon>
        <taxon>Rodentia</taxon>
        <taxon>Myomorpha</taxon>
        <taxon>Muroidea</taxon>
        <taxon>Muridae</taxon>
        <taxon>Murinae</taxon>
        <taxon>Rattus</taxon>
    </lineage>
</organism>
<comment type="similarity">
    <text evidence="3 13">Belongs to the G-protein coupled receptor 1 family.</text>
</comment>
<keyword evidence="12 13" id="KW-0807">Transducer</keyword>
<dbReference type="Pfam" id="PF03402">
    <property type="entry name" value="V1R"/>
    <property type="match status" value="1"/>
</dbReference>
<evidence type="ECO:0000256" key="3">
    <source>
        <dbReference type="ARBA" id="ARBA00010663"/>
    </source>
</evidence>
<evidence type="ECO:0000256" key="8">
    <source>
        <dbReference type="ARBA" id="ARBA00023040"/>
    </source>
</evidence>
<dbReference type="Gene3D" id="1.20.1070.10">
    <property type="entry name" value="Rhodopsin 7-helix transmembrane proteins"/>
    <property type="match status" value="1"/>
</dbReference>
<feature type="transmembrane region" description="Helical" evidence="13">
    <location>
        <begin position="189"/>
        <end position="207"/>
    </location>
</feature>
<keyword evidence="4 13" id="KW-1003">Cell membrane</keyword>
<feature type="domain" description="G-protein coupled receptors family 1 profile" evidence="14">
    <location>
        <begin position="22"/>
        <end position="247"/>
    </location>
</feature>
<keyword evidence="9 13" id="KW-0472">Membrane</keyword>
<keyword evidence="8 13" id="KW-0297">G-protein coupled receptor</keyword>
<evidence type="ECO:0000256" key="12">
    <source>
        <dbReference type="ARBA" id="ARBA00023224"/>
    </source>
</evidence>